<gene>
    <name evidence="1" type="ORF">AA309_22750</name>
</gene>
<protein>
    <submittedName>
        <fullName evidence="1">HNH endonuclease</fullName>
    </submittedName>
</protein>
<evidence type="ECO:0000313" key="1">
    <source>
        <dbReference type="EMBL" id="KLK91029.1"/>
    </source>
</evidence>
<reference evidence="1 2" key="1">
    <citation type="submission" date="2015-05" db="EMBL/GenBank/DDBJ databases">
        <title>Draft genome sequence of Microvirga vignae strain BR3299, a novel nitrogen fixing bacteria isolated from Brazil semi-aired region.</title>
        <authorList>
            <person name="Zilli J.E."/>
            <person name="Passos S.R."/>
            <person name="Leite J."/>
            <person name="Baldani J.I."/>
            <person name="Xavier G.R."/>
            <person name="Rumjaneck N.G."/>
            <person name="Simoes-Araujo J.L."/>
        </authorList>
    </citation>
    <scope>NUCLEOTIDE SEQUENCE [LARGE SCALE GENOMIC DNA]</scope>
    <source>
        <strain evidence="1 2">BR3299</strain>
    </source>
</reference>
<dbReference type="OrthoDB" id="7321232at2"/>
<dbReference type="Proteomes" id="UP000035489">
    <property type="component" value="Unassembled WGS sequence"/>
</dbReference>
<dbReference type="RefSeq" id="WP_047191346.1">
    <property type="nucleotide sequence ID" value="NZ_LCYG01000062.1"/>
</dbReference>
<keyword evidence="1" id="KW-0378">Hydrolase</keyword>
<keyword evidence="2" id="KW-1185">Reference proteome</keyword>
<accession>A0A0H1R7J6</accession>
<sequence length="340" mass="38753">MTRHFLDLEPTLENQWRAIILFGRNAASYKFALSKALLSLSPSGELIKLEELALPFAREVCAHLKIAPRQATNSSSRFLEACKRWNAGELTDDQLRNATAKLGFVNVIDAFHNLDARELPNRFFVDERRTNGGIRLTDDFWRLNSASSPEGLKHETESRWRLVETAWELGLSRSLIAFDDQTEDLFVSQSHRRQAVTSCRHALNGYQKGHCFYCFAPISIVPGETTLADVDHFIPHVLKRFLPGNLDGVWNLVLACVDCNRGTDGKSDRIPSVTLLSRLHARNEYLIQSHHPLRETLMLQTGRSAQERSRFLQAIHTEAKQLRIHDWKPEQRGSAVFDVN</sequence>
<dbReference type="AlphaFoldDB" id="A0A0H1R7J6"/>
<organism evidence="1 2">
    <name type="scientific">Microvirga vignae</name>
    <dbReference type="NCBI Taxonomy" id="1225564"/>
    <lineage>
        <taxon>Bacteria</taxon>
        <taxon>Pseudomonadati</taxon>
        <taxon>Pseudomonadota</taxon>
        <taxon>Alphaproteobacteria</taxon>
        <taxon>Hyphomicrobiales</taxon>
        <taxon>Methylobacteriaceae</taxon>
        <taxon>Microvirga</taxon>
    </lineage>
</organism>
<dbReference type="GO" id="GO:0004519">
    <property type="term" value="F:endonuclease activity"/>
    <property type="evidence" value="ECO:0007669"/>
    <property type="project" value="UniProtKB-KW"/>
</dbReference>
<evidence type="ECO:0000313" key="2">
    <source>
        <dbReference type="Proteomes" id="UP000035489"/>
    </source>
</evidence>
<dbReference type="Gene3D" id="1.10.30.50">
    <property type="match status" value="1"/>
</dbReference>
<dbReference type="EMBL" id="LCYG01000062">
    <property type="protein sequence ID" value="KLK91029.1"/>
    <property type="molecule type" value="Genomic_DNA"/>
</dbReference>
<dbReference type="STRING" id="1225564.AA309_22750"/>
<keyword evidence="1" id="KW-0255">Endonuclease</keyword>
<comment type="caution">
    <text evidence="1">The sequence shown here is derived from an EMBL/GenBank/DDBJ whole genome shotgun (WGS) entry which is preliminary data.</text>
</comment>
<keyword evidence="1" id="KW-0540">Nuclease</keyword>
<proteinExistence type="predicted"/>
<name>A0A0H1R7J6_9HYPH</name>
<dbReference type="PATRIC" id="fig|1225564.3.peg.5936"/>